<keyword evidence="6 18" id="KW-0732">Signal</keyword>
<dbReference type="InterPro" id="IPR032872">
    <property type="entry name" value="WAK_assoc_C"/>
</dbReference>
<dbReference type="Proteomes" id="UP000594263">
    <property type="component" value="Unplaced"/>
</dbReference>
<dbReference type="Gene3D" id="1.10.510.10">
    <property type="entry name" value="Transferase(Phosphotransferase) domain 1"/>
    <property type="match status" value="1"/>
</dbReference>
<keyword evidence="4" id="KW-0808">Transferase</keyword>
<keyword evidence="5 17" id="KW-0812">Transmembrane</keyword>
<accession>A0A7N0V9K5</accession>
<keyword evidence="7 15" id="KW-0547">Nucleotide-binding</keyword>
<dbReference type="CDD" id="cd14066">
    <property type="entry name" value="STKc_IRAK"/>
    <property type="match status" value="1"/>
</dbReference>
<feature type="signal peptide" evidence="18">
    <location>
        <begin position="1"/>
        <end position="24"/>
    </location>
</feature>
<protein>
    <recommendedName>
        <fullName evidence="2">non-specific serine/threonine protein kinase</fullName>
        <ecNumber evidence="2">2.7.11.1</ecNumber>
    </recommendedName>
</protein>
<dbReference type="InterPro" id="IPR025287">
    <property type="entry name" value="WAK_GUB"/>
</dbReference>
<dbReference type="EC" id="2.7.11.1" evidence="2"/>
<evidence type="ECO:0000256" key="14">
    <source>
        <dbReference type="ARBA" id="ARBA00048679"/>
    </source>
</evidence>
<evidence type="ECO:0000256" key="6">
    <source>
        <dbReference type="ARBA" id="ARBA00022729"/>
    </source>
</evidence>
<keyword evidence="10 17" id="KW-1133">Transmembrane helix</keyword>
<evidence type="ECO:0000256" key="2">
    <source>
        <dbReference type="ARBA" id="ARBA00012513"/>
    </source>
</evidence>
<comment type="catalytic activity">
    <reaction evidence="13">
        <text>L-threonyl-[protein] + ATP = O-phospho-L-threonyl-[protein] + ADP + H(+)</text>
        <dbReference type="Rhea" id="RHEA:46608"/>
        <dbReference type="Rhea" id="RHEA-COMP:11060"/>
        <dbReference type="Rhea" id="RHEA-COMP:11605"/>
        <dbReference type="ChEBI" id="CHEBI:15378"/>
        <dbReference type="ChEBI" id="CHEBI:30013"/>
        <dbReference type="ChEBI" id="CHEBI:30616"/>
        <dbReference type="ChEBI" id="CHEBI:61977"/>
        <dbReference type="ChEBI" id="CHEBI:456216"/>
        <dbReference type="EC" id="2.7.11.1"/>
    </reaction>
</comment>
<dbReference type="OMA" id="FETDSIC"/>
<feature type="compositionally biased region" description="Low complexity" evidence="16">
    <location>
        <begin position="660"/>
        <end position="675"/>
    </location>
</feature>
<comment type="catalytic activity">
    <reaction evidence="14">
        <text>L-seryl-[protein] + ATP = O-phospho-L-seryl-[protein] + ADP + H(+)</text>
        <dbReference type="Rhea" id="RHEA:17989"/>
        <dbReference type="Rhea" id="RHEA-COMP:9863"/>
        <dbReference type="Rhea" id="RHEA-COMP:11604"/>
        <dbReference type="ChEBI" id="CHEBI:15378"/>
        <dbReference type="ChEBI" id="CHEBI:29999"/>
        <dbReference type="ChEBI" id="CHEBI:30616"/>
        <dbReference type="ChEBI" id="CHEBI:83421"/>
        <dbReference type="ChEBI" id="CHEBI:456216"/>
        <dbReference type="EC" id="2.7.11.1"/>
    </reaction>
</comment>
<evidence type="ECO:0000256" key="8">
    <source>
        <dbReference type="ARBA" id="ARBA00022777"/>
    </source>
</evidence>
<evidence type="ECO:0000313" key="21">
    <source>
        <dbReference type="Proteomes" id="UP000594263"/>
    </source>
</evidence>
<keyword evidence="12" id="KW-0325">Glycoprotein</keyword>
<evidence type="ECO:0000256" key="13">
    <source>
        <dbReference type="ARBA" id="ARBA00047899"/>
    </source>
</evidence>
<evidence type="ECO:0000256" key="9">
    <source>
        <dbReference type="ARBA" id="ARBA00022840"/>
    </source>
</evidence>
<feature type="region of interest" description="Disordered" evidence="16">
    <location>
        <begin position="654"/>
        <end position="675"/>
    </location>
</feature>
<keyword evidence="21" id="KW-1185">Reference proteome</keyword>
<proteinExistence type="predicted"/>
<feature type="domain" description="Protein kinase" evidence="19">
    <location>
        <begin position="341"/>
        <end position="617"/>
    </location>
</feature>
<feature type="chain" id="PRO_5029623623" description="non-specific serine/threonine protein kinase" evidence="18">
    <location>
        <begin position="25"/>
        <end position="675"/>
    </location>
</feature>
<dbReference type="PANTHER" id="PTHR46008:SF2">
    <property type="entry name" value="LEAF RUST 10 DISEASE-RESISTANCE LOCUS RECEPTOR-LIKE PROTEIN KINASE-LIKE 1.4"/>
    <property type="match status" value="1"/>
</dbReference>
<keyword evidence="11 17" id="KW-0472">Membrane</keyword>
<evidence type="ECO:0000256" key="7">
    <source>
        <dbReference type="ARBA" id="ARBA00022741"/>
    </source>
</evidence>
<dbReference type="Gramene" id="Kaladp0442s0041.1.v1.1">
    <property type="protein sequence ID" value="Kaladp0442s0041.1.v1.1"/>
    <property type="gene ID" value="Kaladp0442s0041.v1.1"/>
</dbReference>
<keyword evidence="8" id="KW-0418">Kinase</keyword>
<dbReference type="FunFam" id="1.10.510.10:FF:000161">
    <property type="entry name" value="Wall-associated receptor kinase-like 20"/>
    <property type="match status" value="1"/>
</dbReference>
<reference evidence="20" key="1">
    <citation type="submission" date="2021-01" db="UniProtKB">
        <authorList>
            <consortium name="EnsemblPlants"/>
        </authorList>
    </citation>
    <scope>IDENTIFICATION</scope>
</reference>
<dbReference type="InterPro" id="IPR008271">
    <property type="entry name" value="Ser/Thr_kinase_AS"/>
</dbReference>
<dbReference type="GO" id="GO:0005886">
    <property type="term" value="C:plasma membrane"/>
    <property type="evidence" value="ECO:0007669"/>
    <property type="project" value="UniProtKB-ARBA"/>
</dbReference>
<dbReference type="SMART" id="SM00220">
    <property type="entry name" value="S_TKc"/>
    <property type="match status" value="1"/>
</dbReference>
<name>A0A7N0V9K5_KALFE</name>
<evidence type="ECO:0000256" key="16">
    <source>
        <dbReference type="SAM" id="MobiDB-lite"/>
    </source>
</evidence>
<evidence type="ECO:0000256" key="10">
    <source>
        <dbReference type="ARBA" id="ARBA00022989"/>
    </source>
</evidence>
<dbReference type="PROSITE" id="PS00107">
    <property type="entry name" value="PROTEIN_KINASE_ATP"/>
    <property type="match status" value="1"/>
</dbReference>
<dbReference type="Pfam" id="PF14380">
    <property type="entry name" value="WAK_assoc"/>
    <property type="match status" value="1"/>
</dbReference>
<evidence type="ECO:0000256" key="17">
    <source>
        <dbReference type="SAM" id="Phobius"/>
    </source>
</evidence>
<dbReference type="GO" id="GO:0005524">
    <property type="term" value="F:ATP binding"/>
    <property type="evidence" value="ECO:0007669"/>
    <property type="project" value="UniProtKB-UniRule"/>
</dbReference>
<dbReference type="InterPro" id="IPR017441">
    <property type="entry name" value="Protein_kinase_ATP_BS"/>
</dbReference>
<dbReference type="PROSITE" id="PS00108">
    <property type="entry name" value="PROTEIN_KINASE_ST"/>
    <property type="match status" value="1"/>
</dbReference>
<dbReference type="AlphaFoldDB" id="A0A7N0V9K5"/>
<comment type="subcellular location">
    <subcellularLocation>
        <location evidence="1">Membrane</location>
        <topology evidence="1">Single-pass membrane protein</topology>
    </subcellularLocation>
</comment>
<evidence type="ECO:0000313" key="20">
    <source>
        <dbReference type="EnsemblPlants" id="Kaladp0442s0041.1.v1.1"/>
    </source>
</evidence>
<keyword evidence="9 15" id="KW-0067">ATP-binding</keyword>
<dbReference type="EnsemblPlants" id="Kaladp0442s0041.1.v1.1">
    <property type="protein sequence ID" value="Kaladp0442s0041.1.v1.1"/>
    <property type="gene ID" value="Kaladp0442s0041.v1.1"/>
</dbReference>
<evidence type="ECO:0000256" key="4">
    <source>
        <dbReference type="ARBA" id="ARBA00022679"/>
    </source>
</evidence>
<evidence type="ECO:0000256" key="1">
    <source>
        <dbReference type="ARBA" id="ARBA00004167"/>
    </source>
</evidence>
<evidence type="ECO:0000256" key="12">
    <source>
        <dbReference type="ARBA" id="ARBA00023180"/>
    </source>
</evidence>
<dbReference type="Pfam" id="PF00069">
    <property type="entry name" value="Pkinase"/>
    <property type="match status" value="1"/>
</dbReference>
<evidence type="ECO:0000256" key="11">
    <source>
        <dbReference type="ARBA" id="ARBA00023136"/>
    </source>
</evidence>
<evidence type="ECO:0000256" key="18">
    <source>
        <dbReference type="SAM" id="SignalP"/>
    </source>
</evidence>
<dbReference type="InterPro" id="IPR000719">
    <property type="entry name" value="Prot_kinase_dom"/>
</dbReference>
<evidence type="ECO:0000256" key="3">
    <source>
        <dbReference type="ARBA" id="ARBA00022527"/>
    </source>
</evidence>
<evidence type="ECO:0000256" key="15">
    <source>
        <dbReference type="PROSITE-ProRule" id="PRU10141"/>
    </source>
</evidence>
<organism evidence="20 21">
    <name type="scientific">Kalanchoe fedtschenkoi</name>
    <name type="common">Lavender scallops</name>
    <name type="synonym">South American air plant</name>
    <dbReference type="NCBI Taxonomy" id="63787"/>
    <lineage>
        <taxon>Eukaryota</taxon>
        <taxon>Viridiplantae</taxon>
        <taxon>Streptophyta</taxon>
        <taxon>Embryophyta</taxon>
        <taxon>Tracheophyta</taxon>
        <taxon>Spermatophyta</taxon>
        <taxon>Magnoliopsida</taxon>
        <taxon>eudicotyledons</taxon>
        <taxon>Gunneridae</taxon>
        <taxon>Pentapetalae</taxon>
        <taxon>Saxifragales</taxon>
        <taxon>Crassulaceae</taxon>
        <taxon>Kalanchoe</taxon>
    </lineage>
</organism>
<evidence type="ECO:0000259" key="19">
    <source>
        <dbReference type="PROSITE" id="PS50011"/>
    </source>
</evidence>
<dbReference type="GO" id="GO:0030247">
    <property type="term" value="F:polysaccharide binding"/>
    <property type="evidence" value="ECO:0007669"/>
    <property type="project" value="InterPro"/>
</dbReference>
<feature type="transmembrane region" description="Helical" evidence="17">
    <location>
        <begin position="269"/>
        <end position="293"/>
    </location>
</feature>
<keyword evidence="3" id="KW-0723">Serine/threonine-protein kinase</keyword>
<dbReference type="SUPFAM" id="SSF56112">
    <property type="entry name" value="Protein kinase-like (PK-like)"/>
    <property type="match status" value="1"/>
</dbReference>
<sequence length="675" mass="74881">MNHSIFAATATMFLVACLTRCCVCLDPKFAACQSRSCTSDGVKVSYPFFIKGVQPSYCGVPGYEVNCSNNGEILFSGIPSNTYRVSEIDYVRQHFRVVNVGFVNFFDTCSAQMTNLTLMGLRFNFVPGQNDSFSLFLYNCPDSSISETLAPYKFNCSSETVSSFFVAMFGDDINLGEAARVCGRGVRTTVDLEGHLGPFNGSAVAGSWGVYEEVLEGGFWLKWKATNCTQCAASGGRCGFDDKDLRFWCYCADRPHALSCRSETNRRPLIIGLVTASFVFMVCLSTFVIWCVYKHKYASALCLMKRMPSNLSSRSDVDKGSIYFGVPVFSYAELEEATNHFAEDRELGDGGYGAVYYGVLEDGREVAVKRLYEHNYRKVEQFMNEVEILTRLRHRNLVSLYGCTSRRSRALLLVYEFIPNGTVADHLHGDRASLSPLSWPIRMSIAVETASALSYLHASDIIHRDVKTNNILLDDSFSVKVADFGLSRLFPTDATHVSTAPQGTPGYVDPEYYQCYQLSDRSDVYSFGVVLIELISSLPAVDMSRSRDDINLSHLAISKIQNRALQELIDPSLVGQESDPTISAMASSVAELAFRCLQQDKEMRPSMTEVLEVLKQIQSSSARTDQQPVDRLKSLALQPSPSPEADHVGLLKKMQQQMHSGDSVSDWTTSSSSNS</sequence>
<feature type="binding site" evidence="15">
    <location>
        <position position="369"/>
    </location>
    <ligand>
        <name>ATP</name>
        <dbReference type="ChEBI" id="CHEBI:30616"/>
    </ligand>
</feature>
<dbReference type="PANTHER" id="PTHR46008">
    <property type="entry name" value="LEAF RUST 10 DISEASE-RESISTANCE LOCUS RECEPTOR-LIKE PROTEIN KINASE-LIKE 1.4"/>
    <property type="match status" value="1"/>
</dbReference>
<dbReference type="GO" id="GO:0004674">
    <property type="term" value="F:protein serine/threonine kinase activity"/>
    <property type="evidence" value="ECO:0007669"/>
    <property type="project" value="UniProtKB-KW"/>
</dbReference>
<dbReference type="InterPro" id="IPR011009">
    <property type="entry name" value="Kinase-like_dom_sf"/>
</dbReference>
<dbReference type="Pfam" id="PF13947">
    <property type="entry name" value="GUB_WAK_bind"/>
    <property type="match status" value="1"/>
</dbReference>
<evidence type="ECO:0000256" key="5">
    <source>
        <dbReference type="ARBA" id="ARBA00022692"/>
    </source>
</evidence>
<dbReference type="Gene3D" id="3.30.200.20">
    <property type="entry name" value="Phosphorylase Kinase, domain 1"/>
    <property type="match status" value="1"/>
</dbReference>
<dbReference type="PROSITE" id="PS50011">
    <property type="entry name" value="PROTEIN_KINASE_DOM"/>
    <property type="match status" value="1"/>
</dbReference>